<evidence type="ECO:0000256" key="5">
    <source>
        <dbReference type="ARBA" id="ARBA00022785"/>
    </source>
</evidence>
<dbReference type="InterPro" id="IPR004453">
    <property type="entry name" value="QueG"/>
</dbReference>
<keyword evidence="2" id="KW-0963">Cytoplasm</keyword>
<evidence type="ECO:0000256" key="4">
    <source>
        <dbReference type="ARBA" id="ARBA00022723"/>
    </source>
</evidence>
<dbReference type="PROSITE" id="PS51379">
    <property type="entry name" value="4FE4S_FER_2"/>
    <property type="match status" value="1"/>
</dbReference>
<dbReference type="AlphaFoldDB" id="A0A6J4M2V1"/>
<keyword evidence="4" id="KW-0479">Metal-binding</keyword>
<dbReference type="EMBL" id="CADCTX010000768">
    <property type="protein sequence ID" value="CAA9348336.1"/>
    <property type="molecule type" value="Genomic_DNA"/>
</dbReference>
<dbReference type="PANTHER" id="PTHR30002">
    <property type="entry name" value="EPOXYQUEUOSINE REDUCTASE"/>
    <property type="match status" value="1"/>
</dbReference>
<organism evidence="11">
    <name type="scientific">uncultured Gemmatimonadaceae bacterium</name>
    <dbReference type="NCBI Taxonomy" id="246130"/>
    <lineage>
        <taxon>Bacteria</taxon>
        <taxon>Pseudomonadati</taxon>
        <taxon>Gemmatimonadota</taxon>
        <taxon>Gemmatimonadia</taxon>
        <taxon>Gemmatimonadales</taxon>
        <taxon>Gemmatimonadaceae</taxon>
        <taxon>environmental samples</taxon>
    </lineage>
</organism>
<evidence type="ECO:0000256" key="2">
    <source>
        <dbReference type="ARBA" id="ARBA00022490"/>
    </source>
</evidence>
<dbReference type="InterPro" id="IPR013542">
    <property type="entry name" value="QueG_DUF1730"/>
</dbReference>
<dbReference type="PANTHER" id="PTHR30002:SF4">
    <property type="entry name" value="EPOXYQUEUOSINE REDUCTASE"/>
    <property type="match status" value="1"/>
</dbReference>
<dbReference type="Gene3D" id="1.25.10.10">
    <property type="entry name" value="Leucine-rich Repeat Variant"/>
    <property type="match status" value="1"/>
</dbReference>
<evidence type="ECO:0000256" key="9">
    <source>
        <dbReference type="SAM" id="MobiDB-lite"/>
    </source>
</evidence>
<keyword evidence="3" id="KW-0819">tRNA processing</keyword>
<evidence type="ECO:0000256" key="1">
    <source>
        <dbReference type="ARBA" id="ARBA00022485"/>
    </source>
</evidence>
<evidence type="ECO:0000259" key="10">
    <source>
        <dbReference type="PROSITE" id="PS51379"/>
    </source>
</evidence>
<dbReference type="PROSITE" id="PS00198">
    <property type="entry name" value="4FE4S_FER_1"/>
    <property type="match status" value="1"/>
</dbReference>
<keyword evidence="1" id="KW-0004">4Fe-4S</keyword>
<dbReference type="SUPFAM" id="SSF46548">
    <property type="entry name" value="alpha-helical ferredoxin"/>
    <property type="match status" value="1"/>
</dbReference>
<dbReference type="GO" id="GO:0052693">
    <property type="term" value="F:epoxyqueuosine reductase activity"/>
    <property type="evidence" value="ECO:0007669"/>
    <property type="project" value="UniProtKB-EC"/>
</dbReference>
<sequence length="385" mass="41281">MDVPTSSLPIRTAESPAADPSVVEVSPAPSLETLLKAQAYGLGFDLVGITHLGPVASAAAFEAWVAAGYAGEMGWLARGAEKRRDTRLAVPASLARTDARVPAVSAIVVAMDYGGREPGGPVARYARGQDYHAVLEERLRALHRWLEARLGRAVPGKPYVDTGPLLERDLARRAGLGWFGKNTNLIHPTRGSFHFLGALLVGIELAPDAPFEADRCGTCTRCLDACPTGAFVAPRVLDATRCVSYLTIELQGAIDEALRAGMGDRLYGCDVCQDVCPWNVRFARALPEDSPFQPREALAGRDARTLAREVLAMDVDAYRAAFKGSPMKRAKLPAMKRNAAVVLGNVGTVEDVDVLTRALDDEEPLVREHAAWALSQLGDHAPTTP</sequence>
<dbReference type="Pfam" id="PF13484">
    <property type="entry name" value="Fer4_16"/>
    <property type="match status" value="1"/>
</dbReference>
<dbReference type="NCBIfam" id="TIGR00276">
    <property type="entry name" value="tRNA epoxyqueuosine(34) reductase QueG"/>
    <property type="match status" value="1"/>
</dbReference>
<dbReference type="SUPFAM" id="SSF48371">
    <property type="entry name" value="ARM repeat"/>
    <property type="match status" value="1"/>
</dbReference>
<keyword evidence="6 11" id="KW-0560">Oxidoreductase</keyword>
<dbReference type="Pfam" id="PF08331">
    <property type="entry name" value="QueG_DUF1730"/>
    <property type="match status" value="1"/>
</dbReference>
<reference evidence="11" key="1">
    <citation type="submission" date="2020-02" db="EMBL/GenBank/DDBJ databases">
        <authorList>
            <person name="Meier V. D."/>
        </authorList>
    </citation>
    <scope>NUCLEOTIDE SEQUENCE</scope>
    <source>
        <strain evidence="11">AVDCRST_MAG40</strain>
    </source>
</reference>
<feature type="domain" description="4Fe-4S ferredoxin-type" evidence="10">
    <location>
        <begin position="207"/>
        <end position="236"/>
    </location>
</feature>
<dbReference type="InterPro" id="IPR017900">
    <property type="entry name" value="4Fe4S_Fe_S_CS"/>
</dbReference>
<keyword evidence="5" id="KW-0671">Queuosine biosynthesis</keyword>
<evidence type="ECO:0000313" key="11">
    <source>
        <dbReference type="EMBL" id="CAA9348336.1"/>
    </source>
</evidence>
<dbReference type="GO" id="GO:0046872">
    <property type="term" value="F:metal ion binding"/>
    <property type="evidence" value="ECO:0007669"/>
    <property type="project" value="UniProtKB-KW"/>
</dbReference>
<dbReference type="InterPro" id="IPR017896">
    <property type="entry name" value="4Fe4S_Fe-S-bd"/>
</dbReference>
<name>A0A6J4M2V1_9BACT</name>
<dbReference type="GO" id="GO:0008616">
    <property type="term" value="P:tRNA queuosine(34) biosynthetic process"/>
    <property type="evidence" value="ECO:0007669"/>
    <property type="project" value="UniProtKB-KW"/>
</dbReference>
<protein>
    <submittedName>
        <fullName evidence="11">Epoxyqueuosine reductase</fullName>
        <ecNumber evidence="11">1.17.99.6</ecNumber>
    </submittedName>
</protein>
<dbReference type="InterPro" id="IPR011989">
    <property type="entry name" value="ARM-like"/>
</dbReference>
<gene>
    <name evidence="11" type="ORF">AVDCRST_MAG40-2767</name>
</gene>
<evidence type="ECO:0000256" key="3">
    <source>
        <dbReference type="ARBA" id="ARBA00022694"/>
    </source>
</evidence>
<proteinExistence type="predicted"/>
<dbReference type="InterPro" id="IPR016024">
    <property type="entry name" value="ARM-type_fold"/>
</dbReference>
<accession>A0A6J4M2V1</accession>
<dbReference type="EC" id="1.17.99.6" evidence="11"/>
<evidence type="ECO:0000256" key="7">
    <source>
        <dbReference type="ARBA" id="ARBA00023004"/>
    </source>
</evidence>
<evidence type="ECO:0000256" key="6">
    <source>
        <dbReference type="ARBA" id="ARBA00023002"/>
    </source>
</evidence>
<keyword evidence="8" id="KW-0411">Iron-sulfur</keyword>
<dbReference type="Gene3D" id="3.30.70.20">
    <property type="match status" value="1"/>
</dbReference>
<dbReference type="Pfam" id="PF13646">
    <property type="entry name" value="HEAT_2"/>
    <property type="match status" value="1"/>
</dbReference>
<evidence type="ECO:0000256" key="8">
    <source>
        <dbReference type="ARBA" id="ARBA00023014"/>
    </source>
</evidence>
<keyword evidence="7" id="KW-0408">Iron</keyword>
<feature type="region of interest" description="Disordered" evidence="9">
    <location>
        <begin position="1"/>
        <end position="23"/>
    </location>
</feature>
<dbReference type="GO" id="GO:0051539">
    <property type="term" value="F:4 iron, 4 sulfur cluster binding"/>
    <property type="evidence" value="ECO:0007669"/>
    <property type="project" value="UniProtKB-KW"/>
</dbReference>